<evidence type="ECO:0000259" key="1">
    <source>
        <dbReference type="Pfam" id="PF24819"/>
    </source>
</evidence>
<dbReference type="AlphaFoldDB" id="A0A7W7H4B7"/>
<name>A0A7W7H4B7_9ACTN</name>
<dbReference type="Pfam" id="PF24819">
    <property type="entry name" value="DUF7710"/>
    <property type="match status" value="1"/>
</dbReference>
<dbReference type="RefSeq" id="WP_185044003.1">
    <property type="nucleotide sequence ID" value="NZ_BAABFG010000005.1"/>
</dbReference>
<dbReference type="EMBL" id="JACHNB010000001">
    <property type="protein sequence ID" value="MBB4743751.1"/>
    <property type="molecule type" value="Genomic_DNA"/>
</dbReference>
<proteinExistence type="predicted"/>
<protein>
    <recommendedName>
        <fullName evidence="1">DUF7710 domain-containing protein</fullName>
    </recommendedName>
</protein>
<feature type="domain" description="DUF7710" evidence="1">
    <location>
        <begin position="202"/>
        <end position="284"/>
    </location>
</feature>
<organism evidence="2 3">
    <name type="scientific">Actinoplanes octamycinicus</name>
    <dbReference type="NCBI Taxonomy" id="135948"/>
    <lineage>
        <taxon>Bacteria</taxon>
        <taxon>Bacillati</taxon>
        <taxon>Actinomycetota</taxon>
        <taxon>Actinomycetes</taxon>
        <taxon>Micromonosporales</taxon>
        <taxon>Micromonosporaceae</taxon>
        <taxon>Actinoplanes</taxon>
    </lineage>
</organism>
<accession>A0A7W7H4B7</accession>
<keyword evidence="3" id="KW-1185">Reference proteome</keyword>
<sequence>MTTVDEVRAHHRKYLNLLFRRPGMYGRAETAEHIVLELMAAADGRLDQWRAELERLRNSSAFNSMGVSGVYRTVFPDHLLRDAVASQYATIAHRLGWLDLDRALPPAEFQRLCAGITADDRTQDEILAAWGEPSIRIGGRGSGTLGYATGDPADDPVWFHLDGDDPARLLVVRYRPGDFGRYADYTPTGLRRRPIREERDTVWLFHGDGARFASGVFANAEDGRDWARRHRVSGTLAEYAMGGAYDVAVAEGRFTRTRDHHGTPGHVAGFSAGLDHLHIVDGAID</sequence>
<comment type="caution">
    <text evidence="2">The sequence shown here is derived from an EMBL/GenBank/DDBJ whole genome shotgun (WGS) entry which is preliminary data.</text>
</comment>
<dbReference type="InterPro" id="IPR056127">
    <property type="entry name" value="DUF7710"/>
</dbReference>
<dbReference type="Proteomes" id="UP000546162">
    <property type="component" value="Unassembled WGS sequence"/>
</dbReference>
<gene>
    <name evidence="2" type="ORF">BJY16_007210</name>
</gene>
<evidence type="ECO:0000313" key="3">
    <source>
        <dbReference type="Proteomes" id="UP000546162"/>
    </source>
</evidence>
<evidence type="ECO:0000313" key="2">
    <source>
        <dbReference type="EMBL" id="MBB4743751.1"/>
    </source>
</evidence>
<reference evidence="2 3" key="1">
    <citation type="submission" date="2020-08" db="EMBL/GenBank/DDBJ databases">
        <title>Sequencing the genomes of 1000 actinobacteria strains.</title>
        <authorList>
            <person name="Klenk H.-P."/>
        </authorList>
    </citation>
    <scope>NUCLEOTIDE SEQUENCE [LARGE SCALE GENOMIC DNA]</scope>
    <source>
        <strain evidence="2 3">DSM 45809</strain>
    </source>
</reference>